<reference evidence="1" key="1">
    <citation type="submission" date="2020-04" db="EMBL/GenBank/DDBJ databases">
        <authorList>
            <person name="Zhang T."/>
        </authorList>
    </citation>
    <scope>NUCLEOTIDE SEQUENCE</scope>
    <source>
        <strain evidence="1">HKST-UBA02</strain>
    </source>
</reference>
<protein>
    <submittedName>
        <fullName evidence="1">Uncharacterized protein</fullName>
    </submittedName>
</protein>
<dbReference type="SUPFAM" id="SSF55729">
    <property type="entry name" value="Acyl-CoA N-acyltransferases (Nat)"/>
    <property type="match status" value="1"/>
</dbReference>
<sequence>NDPQDKSIHVAITTDNNVLISYCAVVRKTLHHAGKDFDCWGLTGVMTFTPFVCMGFETRIVDIATKIIDESGCDIGMFHCSKESKPFYEKSGWEAMENTKTLTGDVENPELSDELMMMRFVSKLGKSKRKDFVNTQVYFGEDTW</sequence>
<comment type="caution">
    <text evidence="1">The sequence shown here is derived from an EMBL/GenBank/DDBJ whole genome shotgun (WGS) entry which is preliminary data.</text>
</comment>
<feature type="non-terminal residue" evidence="1">
    <location>
        <position position="1"/>
    </location>
</feature>
<dbReference type="EMBL" id="JAGQKY010000180">
    <property type="protein sequence ID" value="MCA9397887.1"/>
    <property type="molecule type" value="Genomic_DNA"/>
</dbReference>
<dbReference type="AlphaFoldDB" id="A0A955RX88"/>
<proteinExistence type="predicted"/>
<evidence type="ECO:0000313" key="2">
    <source>
        <dbReference type="Proteomes" id="UP000699691"/>
    </source>
</evidence>
<name>A0A955RX88_UNCKA</name>
<dbReference type="Gene3D" id="3.40.630.30">
    <property type="match status" value="1"/>
</dbReference>
<organism evidence="1 2">
    <name type="scientific">candidate division WWE3 bacterium</name>
    <dbReference type="NCBI Taxonomy" id="2053526"/>
    <lineage>
        <taxon>Bacteria</taxon>
        <taxon>Katanobacteria</taxon>
    </lineage>
</organism>
<gene>
    <name evidence="1" type="ORF">KC573_03580</name>
</gene>
<accession>A0A955RX88</accession>
<evidence type="ECO:0000313" key="1">
    <source>
        <dbReference type="EMBL" id="MCA9397887.1"/>
    </source>
</evidence>
<reference evidence="1" key="2">
    <citation type="journal article" date="2021" name="Microbiome">
        <title>Successional dynamics and alternative stable states in a saline activated sludge microbial community over 9 years.</title>
        <authorList>
            <person name="Wang Y."/>
            <person name="Ye J."/>
            <person name="Ju F."/>
            <person name="Liu L."/>
            <person name="Boyd J.A."/>
            <person name="Deng Y."/>
            <person name="Parks D.H."/>
            <person name="Jiang X."/>
            <person name="Yin X."/>
            <person name="Woodcroft B.J."/>
            <person name="Tyson G.W."/>
            <person name="Hugenholtz P."/>
            <person name="Polz M.F."/>
            <person name="Zhang T."/>
        </authorList>
    </citation>
    <scope>NUCLEOTIDE SEQUENCE</scope>
    <source>
        <strain evidence="1">HKST-UBA02</strain>
    </source>
</reference>
<dbReference type="InterPro" id="IPR016181">
    <property type="entry name" value="Acyl_CoA_acyltransferase"/>
</dbReference>
<dbReference type="Proteomes" id="UP000699691">
    <property type="component" value="Unassembled WGS sequence"/>
</dbReference>